<evidence type="ECO:0000313" key="1">
    <source>
        <dbReference type="EMBL" id="MFC5477018.1"/>
    </source>
</evidence>
<reference evidence="2" key="1">
    <citation type="journal article" date="2019" name="Int. J. Syst. Evol. Microbiol.">
        <title>The Global Catalogue of Microorganisms (GCM) 10K type strain sequencing project: providing services to taxonomists for standard genome sequencing and annotation.</title>
        <authorList>
            <consortium name="The Broad Institute Genomics Platform"/>
            <consortium name="The Broad Institute Genome Sequencing Center for Infectious Disease"/>
            <person name="Wu L."/>
            <person name="Ma J."/>
        </authorList>
    </citation>
    <scope>NUCLEOTIDE SEQUENCE [LARGE SCALE GENOMIC DNA]</scope>
    <source>
        <strain evidence="2">CCUG 43111</strain>
    </source>
</reference>
<keyword evidence="2" id="KW-1185">Reference proteome</keyword>
<dbReference type="EMBL" id="JBHSMR010000001">
    <property type="protein sequence ID" value="MFC5477018.1"/>
    <property type="molecule type" value="Genomic_DNA"/>
</dbReference>
<dbReference type="Proteomes" id="UP001596101">
    <property type="component" value="Unassembled WGS sequence"/>
</dbReference>
<evidence type="ECO:0008006" key="3">
    <source>
        <dbReference type="Google" id="ProtNLM"/>
    </source>
</evidence>
<comment type="caution">
    <text evidence="1">The sequence shown here is derived from an EMBL/GenBank/DDBJ whole genome shotgun (WGS) entry which is preliminary data.</text>
</comment>
<proteinExistence type="predicted"/>
<protein>
    <recommendedName>
        <fullName evidence="3">Phasin domain-containing protein</fullName>
    </recommendedName>
</protein>
<gene>
    <name evidence="1" type="ORF">ACFPQ5_02360</name>
</gene>
<sequence>MFTQPLDQVDTTDAAPRFPLLDKIAHAYEAYQARRTLARSNKLFEKVEEQKYRLTQRHREAVSVLYNTAKGPLVDQQFFATMNAVEAIQQTGQSLEQQLEHQRIALQYGMRAIKDIIDGRRRTDD</sequence>
<organism evidence="1 2">
    <name type="scientific">Massilia suwonensis</name>
    <dbReference type="NCBI Taxonomy" id="648895"/>
    <lineage>
        <taxon>Bacteria</taxon>
        <taxon>Pseudomonadati</taxon>
        <taxon>Pseudomonadota</taxon>
        <taxon>Betaproteobacteria</taxon>
        <taxon>Burkholderiales</taxon>
        <taxon>Oxalobacteraceae</taxon>
        <taxon>Telluria group</taxon>
        <taxon>Massilia</taxon>
    </lineage>
</organism>
<dbReference type="RefSeq" id="WP_379751519.1">
    <property type="nucleotide sequence ID" value="NZ_JBHSMR010000001.1"/>
</dbReference>
<evidence type="ECO:0000313" key="2">
    <source>
        <dbReference type="Proteomes" id="UP001596101"/>
    </source>
</evidence>
<name>A0ABW0MGI3_9BURK</name>
<accession>A0ABW0MGI3</accession>